<feature type="chain" id="PRO_5046066015" evidence="2">
    <location>
        <begin position="31"/>
        <end position="95"/>
    </location>
</feature>
<keyword evidence="4" id="KW-1185">Reference proteome</keyword>
<dbReference type="Proteomes" id="UP001498771">
    <property type="component" value="Unassembled WGS sequence"/>
</dbReference>
<dbReference type="RefSeq" id="XP_064767550.1">
    <property type="nucleotide sequence ID" value="XM_064913049.1"/>
</dbReference>
<gene>
    <name evidence="3" type="ORF">BZA70DRAFT_281015</name>
</gene>
<evidence type="ECO:0000313" key="4">
    <source>
        <dbReference type="Proteomes" id="UP001498771"/>
    </source>
</evidence>
<accession>A0ABR1F3U7</accession>
<feature type="region of interest" description="Disordered" evidence="1">
    <location>
        <begin position="62"/>
        <end position="95"/>
    </location>
</feature>
<organism evidence="3 4">
    <name type="scientific">Myxozyma melibiosi</name>
    <dbReference type="NCBI Taxonomy" id="54550"/>
    <lineage>
        <taxon>Eukaryota</taxon>
        <taxon>Fungi</taxon>
        <taxon>Dikarya</taxon>
        <taxon>Ascomycota</taxon>
        <taxon>Saccharomycotina</taxon>
        <taxon>Lipomycetes</taxon>
        <taxon>Lipomycetales</taxon>
        <taxon>Lipomycetaceae</taxon>
        <taxon>Myxozyma</taxon>
    </lineage>
</organism>
<evidence type="ECO:0000313" key="3">
    <source>
        <dbReference type="EMBL" id="KAK7204517.1"/>
    </source>
</evidence>
<feature type="signal peptide" evidence="2">
    <location>
        <begin position="1"/>
        <end position="30"/>
    </location>
</feature>
<keyword evidence="2" id="KW-0732">Signal</keyword>
<dbReference type="EMBL" id="JBBJBU010000008">
    <property type="protein sequence ID" value="KAK7204517.1"/>
    <property type="molecule type" value="Genomic_DNA"/>
</dbReference>
<sequence length="95" mass="10487">MRVMCRQGVVLKVRLRLGVRLRLLLRLVLSLRMLLEVRRGRERGVGVVDAAEVVCRRRAVGHEGRGAWRRERGGEGGEGEGGSVDGSDGGVRLTR</sequence>
<evidence type="ECO:0000256" key="2">
    <source>
        <dbReference type="SAM" id="SignalP"/>
    </source>
</evidence>
<feature type="compositionally biased region" description="Gly residues" evidence="1">
    <location>
        <begin position="79"/>
        <end position="89"/>
    </location>
</feature>
<protein>
    <submittedName>
        <fullName evidence="3">Uncharacterized protein</fullName>
    </submittedName>
</protein>
<comment type="caution">
    <text evidence="3">The sequence shown here is derived from an EMBL/GenBank/DDBJ whole genome shotgun (WGS) entry which is preliminary data.</text>
</comment>
<name>A0ABR1F3U7_9ASCO</name>
<reference evidence="3 4" key="1">
    <citation type="submission" date="2024-03" db="EMBL/GenBank/DDBJ databases">
        <title>Genome-scale model development and genomic sequencing of the oleaginous clade Lipomyces.</title>
        <authorList>
            <consortium name="Lawrence Berkeley National Laboratory"/>
            <person name="Czajka J.J."/>
            <person name="Han Y."/>
            <person name="Kim J."/>
            <person name="Mondo S.J."/>
            <person name="Hofstad B.A."/>
            <person name="Robles A."/>
            <person name="Haridas S."/>
            <person name="Riley R."/>
            <person name="LaButti K."/>
            <person name="Pangilinan J."/>
            <person name="Andreopoulos W."/>
            <person name="Lipzen A."/>
            <person name="Yan J."/>
            <person name="Wang M."/>
            <person name="Ng V."/>
            <person name="Grigoriev I.V."/>
            <person name="Spatafora J.W."/>
            <person name="Magnuson J.K."/>
            <person name="Baker S.E."/>
            <person name="Pomraning K.R."/>
        </authorList>
    </citation>
    <scope>NUCLEOTIDE SEQUENCE [LARGE SCALE GENOMIC DNA]</scope>
    <source>
        <strain evidence="3 4">Phaff 52-87</strain>
    </source>
</reference>
<feature type="compositionally biased region" description="Basic and acidic residues" evidence="1">
    <location>
        <begin position="62"/>
        <end position="75"/>
    </location>
</feature>
<dbReference type="GeneID" id="90038561"/>
<proteinExistence type="predicted"/>
<evidence type="ECO:0000256" key="1">
    <source>
        <dbReference type="SAM" id="MobiDB-lite"/>
    </source>
</evidence>